<evidence type="ECO:0000313" key="6">
    <source>
        <dbReference type="Proteomes" id="UP000257109"/>
    </source>
</evidence>
<organism evidence="5 6">
    <name type="scientific">Mucuna pruriens</name>
    <name type="common">Velvet bean</name>
    <name type="synonym">Dolichos pruriens</name>
    <dbReference type="NCBI Taxonomy" id="157652"/>
    <lineage>
        <taxon>Eukaryota</taxon>
        <taxon>Viridiplantae</taxon>
        <taxon>Streptophyta</taxon>
        <taxon>Embryophyta</taxon>
        <taxon>Tracheophyta</taxon>
        <taxon>Spermatophyta</taxon>
        <taxon>Magnoliopsida</taxon>
        <taxon>eudicotyledons</taxon>
        <taxon>Gunneridae</taxon>
        <taxon>Pentapetalae</taxon>
        <taxon>rosids</taxon>
        <taxon>fabids</taxon>
        <taxon>Fabales</taxon>
        <taxon>Fabaceae</taxon>
        <taxon>Papilionoideae</taxon>
        <taxon>50 kb inversion clade</taxon>
        <taxon>NPAAA clade</taxon>
        <taxon>indigoferoid/millettioid clade</taxon>
        <taxon>Phaseoleae</taxon>
        <taxon>Mucuna</taxon>
    </lineage>
</organism>
<evidence type="ECO:0000256" key="2">
    <source>
        <dbReference type="ARBA" id="ARBA00022679"/>
    </source>
</evidence>
<dbReference type="InterPro" id="IPR051091">
    <property type="entry name" value="O-Glucosyltr/Glycosyltrsf_90"/>
</dbReference>
<keyword evidence="6" id="KW-1185">Reference proteome</keyword>
<protein>
    <submittedName>
        <fullName evidence="5">O-glucosyltransferase rumi-like protein</fullName>
    </submittedName>
</protein>
<evidence type="ECO:0000259" key="4">
    <source>
        <dbReference type="SMART" id="SM00672"/>
    </source>
</evidence>
<dbReference type="Proteomes" id="UP000257109">
    <property type="component" value="Unassembled WGS sequence"/>
</dbReference>
<feature type="transmembrane region" description="Helical" evidence="3">
    <location>
        <begin position="92"/>
        <end position="111"/>
    </location>
</feature>
<comment type="similarity">
    <text evidence="1">Belongs to the glycosyltransferase 90 family.</text>
</comment>
<dbReference type="AlphaFoldDB" id="A0A371FBU4"/>
<gene>
    <name evidence="5" type="ORF">CR513_44306</name>
</gene>
<sequence>MKPQRWKPFTHVSSTPVFCGISCKKYHHHGVVGTPPFPQLTACTTQHHNYNASKQQFFFFFGRILLFFHPSQFFSSSHMGHSYKHTPRTPTYLIPCVLALSFFSLTALLLYKVDDVISRTGTVVGHNLEPTPWHLFPPKPFEEETRQQRAYKIIQCSYLTCRYATEEGGESQSSGGDGGGGREECPDFFQAIRRDLKPWAESRISKAHVAAAQRYAAFRVVIVEGKVFVDWYYACVQSRAMFTLWGLLQLMRRYPGKVPDVDLMFDCMDKPSINRTEHESMPLPLFRYCTTKEHFDIPFPDWSFWGWPEINIRPWQEEFPDIKRGSQAISWKQRFPRAYWKGNPDVSSPIRTELLNCNHSRKWGAQIMRQDWGEAARSGFKQSKLSDQCNHRYKIYAEGYAWSVSLKYILSCGSVALIISPQYEDFFSRGLIPRQNFWPVDPLNLCPSIKYAVEWGNQHPDQAEAIGKRGQDFMENLSTDRIYEYMFHLILEYSKLQDFRPTPPTTSLEVCLDSVLCFADEKQRMFLKKSIAFPSQNPPCNLKPV</sequence>
<keyword evidence="3" id="KW-0812">Transmembrane</keyword>
<accession>A0A371FBU4</accession>
<dbReference type="SMART" id="SM00672">
    <property type="entry name" value="CAP10"/>
    <property type="match status" value="1"/>
</dbReference>
<feature type="transmembrane region" description="Helical" evidence="3">
    <location>
        <begin position="57"/>
        <end position="80"/>
    </location>
</feature>
<keyword evidence="2" id="KW-0808">Transferase</keyword>
<dbReference type="EMBL" id="QJKJ01009728">
    <property type="protein sequence ID" value="RDX75775.1"/>
    <property type="molecule type" value="Genomic_DNA"/>
</dbReference>
<dbReference type="PANTHER" id="PTHR12203">
    <property type="entry name" value="KDEL LYS-ASP-GLU-LEU CONTAINING - RELATED"/>
    <property type="match status" value="1"/>
</dbReference>
<dbReference type="Pfam" id="PF05686">
    <property type="entry name" value="Glyco_transf_90"/>
    <property type="match status" value="1"/>
</dbReference>
<dbReference type="OrthoDB" id="202415at2759"/>
<keyword evidence="3" id="KW-0472">Membrane</keyword>
<name>A0A371FBU4_MUCPR</name>
<evidence type="ECO:0000313" key="5">
    <source>
        <dbReference type="EMBL" id="RDX75775.1"/>
    </source>
</evidence>
<evidence type="ECO:0000256" key="3">
    <source>
        <dbReference type="SAM" id="Phobius"/>
    </source>
</evidence>
<feature type="non-terminal residue" evidence="5">
    <location>
        <position position="1"/>
    </location>
</feature>
<feature type="domain" description="Glycosyl transferase CAP10" evidence="4">
    <location>
        <begin position="257"/>
        <end position="500"/>
    </location>
</feature>
<evidence type="ECO:0000256" key="1">
    <source>
        <dbReference type="ARBA" id="ARBA00010118"/>
    </source>
</evidence>
<keyword evidence="3" id="KW-1133">Transmembrane helix</keyword>
<comment type="caution">
    <text evidence="5">The sequence shown here is derived from an EMBL/GenBank/DDBJ whole genome shotgun (WGS) entry which is preliminary data.</text>
</comment>
<proteinExistence type="inferred from homology"/>
<dbReference type="InterPro" id="IPR006598">
    <property type="entry name" value="CAP10"/>
</dbReference>
<dbReference type="PANTHER" id="PTHR12203:SF35">
    <property type="entry name" value="PROTEIN O-GLUCOSYLTRANSFERASE 1"/>
    <property type="match status" value="1"/>
</dbReference>
<reference evidence="5" key="1">
    <citation type="submission" date="2018-05" db="EMBL/GenBank/DDBJ databases">
        <title>Draft genome of Mucuna pruriens seed.</title>
        <authorList>
            <person name="Nnadi N.E."/>
            <person name="Vos R."/>
            <person name="Hasami M.H."/>
            <person name="Devisetty U.K."/>
            <person name="Aguiy J.C."/>
        </authorList>
    </citation>
    <scope>NUCLEOTIDE SEQUENCE [LARGE SCALE GENOMIC DNA]</scope>
    <source>
        <strain evidence="5">JCA_2017</strain>
    </source>
</reference>
<dbReference type="GO" id="GO:0016740">
    <property type="term" value="F:transferase activity"/>
    <property type="evidence" value="ECO:0007669"/>
    <property type="project" value="UniProtKB-KW"/>
</dbReference>